<evidence type="ECO:0000256" key="1">
    <source>
        <dbReference type="ARBA" id="ARBA00004496"/>
    </source>
</evidence>
<evidence type="ECO:0000256" key="2">
    <source>
        <dbReference type="ARBA" id="ARBA00022490"/>
    </source>
</evidence>
<keyword evidence="3" id="KW-0805">Transcription regulation</keyword>
<dbReference type="GO" id="GO:0006950">
    <property type="term" value="P:response to stress"/>
    <property type="evidence" value="ECO:0007669"/>
    <property type="project" value="TreeGrafter"/>
</dbReference>
<dbReference type="InterPro" id="IPR000835">
    <property type="entry name" value="HTH_MarR-typ"/>
</dbReference>
<dbReference type="GO" id="GO:0003700">
    <property type="term" value="F:DNA-binding transcription factor activity"/>
    <property type="evidence" value="ECO:0007669"/>
    <property type="project" value="InterPro"/>
</dbReference>
<dbReference type="PANTHER" id="PTHR33164:SF5">
    <property type="entry name" value="ORGANIC HYDROPEROXIDE RESISTANCE TRANSCRIPTIONAL REGULATOR"/>
    <property type="match status" value="1"/>
</dbReference>
<evidence type="ECO:0000256" key="3">
    <source>
        <dbReference type="ARBA" id="ARBA00023015"/>
    </source>
</evidence>
<dbReference type="RefSeq" id="WP_131847109.1">
    <property type="nucleotide sequence ID" value="NZ_SLXV01000001.1"/>
</dbReference>
<dbReference type="Gene3D" id="1.10.10.10">
    <property type="entry name" value="Winged helix-like DNA-binding domain superfamily/Winged helix DNA-binding domain"/>
    <property type="match status" value="1"/>
</dbReference>
<sequence>MNIENPLLLSNQMCFSIYACSREFTKLYTPILKELKITYPQYLVMIALWEHEPLSVKQLGNQLCLDSGTLTPLLKRLEEAQLVIRKRSQEDERSVLISLTEKGIGLKEKAESIPSQIFEKTGLTPEQFEEYSHNFKELFAALTKKS</sequence>
<evidence type="ECO:0000313" key="7">
    <source>
        <dbReference type="EMBL" id="TCP70574.1"/>
    </source>
</evidence>
<name>A0A4R2S3I1_9BACL</name>
<comment type="subcellular location">
    <subcellularLocation>
        <location evidence="1">Cytoplasm</location>
    </subcellularLocation>
</comment>
<dbReference type="EMBL" id="SLXV01000001">
    <property type="protein sequence ID" value="TCP70574.1"/>
    <property type="molecule type" value="Genomic_DNA"/>
</dbReference>
<dbReference type="SUPFAM" id="SSF46785">
    <property type="entry name" value="Winged helix' DNA-binding domain"/>
    <property type="match status" value="1"/>
</dbReference>
<proteinExistence type="predicted"/>
<evidence type="ECO:0000259" key="6">
    <source>
        <dbReference type="PROSITE" id="PS50995"/>
    </source>
</evidence>
<keyword evidence="8" id="KW-1185">Reference proteome</keyword>
<dbReference type="InterPro" id="IPR036390">
    <property type="entry name" value="WH_DNA-bd_sf"/>
</dbReference>
<dbReference type="Proteomes" id="UP000294746">
    <property type="component" value="Unassembled WGS sequence"/>
</dbReference>
<dbReference type="SMART" id="SM00347">
    <property type="entry name" value="HTH_MARR"/>
    <property type="match status" value="1"/>
</dbReference>
<dbReference type="PROSITE" id="PS50995">
    <property type="entry name" value="HTH_MARR_2"/>
    <property type="match status" value="1"/>
</dbReference>
<dbReference type="GO" id="GO:0005737">
    <property type="term" value="C:cytoplasm"/>
    <property type="evidence" value="ECO:0007669"/>
    <property type="project" value="UniProtKB-SubCell"/>
</dbReference>
<keyword evidence="2" id="KW-0963">Cytoplasm</keyword>
<dbReference type="InterPro" id="IPR055166">
    <property type="entry name" value="Transc_reg_Sar_Rot_HTH"/>
</dbReference>
<gene>
    <name evidence="7" type="ORF">EDD57_10114</name>
</gene>
<evidence type="ECO:0000256" key="4">
    <source>
        <dbReference type="ARBA" id="ARBA00023125"/>
    </source>
</evidence>
<comment type="caution">
    <text evidence="7">The sequence shown here is derived from an EMBL/GenBank/DDBJ whole genome shotgun (WGS) entry which is preliminary data.</text>
</comment>
<protein>
    <submittedName>
        <fullName evidence="7">DNA-binding MarR family transcriptional regulator</fullName>
    </submittedName>
</protein>
<organism evidence="7 8">
    <name type="scientific">Baia soyae</name>
    <dbReference type="NCBI Taxonomy" id="1544746"/>
    <lineage>
        <taxon>Bacteria</taxon>
        <taxon>Bacillati</taxon>
        <taxon>Bacillota</taxon>
        <taxon>Bacilli</taxon>
        <taxon>Bacillales</taxon>
        <taxon>Thermoactinomycetaceae</taxon>
        <taxon>Baia</taxon>
    </lineage>
</organism>
<dbReference type="FunFam" id="1.10.10.10:FF:000163">
    <property type="entry name" value="MarR family transcriptional regulator"/>
    <property type="match status" value="1"/>
</dbReference>
<keyword evidence="5" id="KW-0804">Transcription</keyword>
<feature type="domain" description="HTH marR-type" evidence="6">
    <location>
        <begin position="10"/>
        <end position="140"/>
    </location>
</feature>
<dbReference type="PRINTS" id="PR00598">
    <property type="entry name" value="HTHMARR"/>
</dbReference>
<evidence type="ECO:0000313" key="8">
    <source>
        <dbReference type="Proteomes" id="UP000294746"/>
    </source>
</evidence>
<evidence type="ECO:0000256" key="5">
    <source>
        <dbReference type="ARBA" id="ARBA00023163"/>
    </source>
</evidence>
<dbReference type="GO" id="GO:0003677">
    <property type="term" value="F:DNA binding"/>
    <property type="evidence" value="ECO:0007669"/>
    <property type="project" value="UniProtKB-KW"/>
</dbReference>
<dbReference type="InterPro" id="IPR039422">
    <property type="entry name" value="MarR/SlyA-like"/>
</dbReference>
<dbReference type="OrthoDB" id="9806864at2"/>
<accession>A0A4R2S3I1</accession>
<reference evidence="7 8" key="1">
    <citation type="submission" date="2019-03" db="EMBL/GenBank/DDBJ databases">
        <title>Genomic Encyclopedia of Type Strains, Phase IV (KMG-IV): sequencing the most valuable type-strain genomes for metagenomic binning, comparative biology and taxonomic classification.</title>
        <authorList>
            <person name="Goeker M."/>
        </authorList>
    </citation>
    <scope>NUCLEOTIDE SEQUENCE [LARGE SCALE GENOMIC DNA]</scope>
    <source>
        <strain evidence="7 8">DSM 46831</strain>
    </source>
</reference>
<dbReference type="AlphaFoldDB" id="A0A4R2S3I1"/>
<dbReference type="InterPro" id="IPR036388">
    <property type="entry name" value="WH-like_DNA-bd_sf"/>
</dbReference>
<keyword evidence="4 7" id="KW-0238">DNA-binding</keyword>
<dbReference type="Pfam" id="PF22381">
    <property type="entry name" value="Staph_reg_Sar_Rot"/>
    <property type="match status" value="1"/>
</dbReference>
<dbReference type="PANTHER" id="PTHR33164">
    <property type="entry name" value="TRANSCRIPTIONAL REGULATOR, MARR FAMILY"/>
    <property type="match status" value="1"/>
</dbReference>